<comment type="subcellular location">
    <subcellularLocation>
        <location evidence="1">Cell membrane</location>
        <topology evidence="1">Multi-pass membrane protein</topology>
    </subcellularLocation>
</comment>
<reference evidence="11 12" key="1">
    <citation type="submission" date="2014-07" db="EMBL/GenBank/DDBJ databases">
        <title>Draft genome of Clostridium sulfidigenes 113A isolated from sediments associated with methane hydrate from Krishna Godavari basin.</title>
        <authorList>
            <person name="Honkalas V.S."/>
            <person name="Dabir A.P."/>
            <person name="Arora P."/>
            <person name="Dhakephalkar P.K."/>
        </authorList>
    </citation>
    <scope>NUCLEOTIDE SEQUENCE [LARGE SCALE GENOMIC DNA]</scope>
    <source>
        <strain evidence="11 12">113A</strain>
    </source>
</reference>
<keyword evidence="2" id="KW-0813">Transport</keyword>
<evidence type="ECO:0000313" key="11">
    <source>
        <dbReference type="EMBL" id="KEZ85030.1"/>
    </source>
</evidence>
<dbReference type="EMBL" id="JPMD01000047">
    <property type="protein sequence ID" value="KEZ85030.1"/>
    <property type="molecule type" value="Genomic_DNA"/>
</dbReference>
<dbReference type="InterPro" id="IPR052180">
    <property type="entry name" value="NhaC_Na-H+_Antiporter"/>
</dbReference>
<evidence type="ECO:0000256" key="3">
    <source>
        <dbReference type="ARBA" id="ARBA00022449"/>
    </source>
</evidence>
<evidence type="ECO:0000313" key="12">
    <source>
        <dbReference type="Proteomes" id="UP000028542"/>
    </source>
</evidence>
<feature type="transmembrane region" description="Helical" evidence="9">
    <location>
        <begin position="200"/>
        <end position="220"/>
    </location>
</feature>
<evidence type="ECO:0000256" key="4">
    <source>
        <dbReference type="ARBA" id="ARBA00022475"/>
    </source>
</evidence>
<dbReference type="Proteomes" id="UP000028542">
    <property type="component" value="Unassembled WGS sequence"/>
</dbReference>
<accession>A0A084J7U6</accession>
<keyword evidence="7 9" id="KW-0472">Membrane</keyword>
<evidence type="ECO:0000256" key="2">
    <source>
        <dbReference type="ARBA" id="ARBA00022448"/>
    </source>
</evidence>
<dbReference type="eggNOG" id="COG1757">
    <property type="taxonomic scope" value="Bacteria"/>
</dbReference>
<name>A0A084J7U6_9CLOT</name>
<dbReference type="GO" id="GO:0005886">
    <property type="term" value="C:plasma membrane"/>
    <property type="evidence" value="ECO:0007669"/>
    <property type="project" value="UniProtKB-SubCell"/>
</dbReference>
<feature type="transmembrane region" description="Helical" evidence="9">
    <location>
        <begin position="265"/>
        <end position="285"/>
    </location>
</feature>
<feature type="transmembrane region" description="Helical" evidence="9">
    <location>
        <begin position="39"/>
        <end position="58"/>
    </location>
</feature>
<dbReference type="AlphaFoldDB" id="A0A084J7U6"/>
<feature type="transmembrane region" description="Helical" evidence="9">
    <location>
        <begin position="12"/>
        <end position="33"/>
    </location>
</feature>
<comment type="similarity">
    <text evidence="8">Belongs to the NhaC Na(+)/H(+) (TC 2.A.35) antiporter family.</text>
</comment>
<feature type="transmembrane region" description="Helical" evidence="9">
    <location>
        <begin position="368"/>
        <end position="389"/>
    </location>
</feature>
<proteinExistence type="inferred from homology"/>
<keyword evidence="12" id="KW-1185">Reference proteome</keyword>
<keyword evidence="6 9" id="KW-1133">Transmembrane helix</keyword>
<dbReference type="InterPro" id="IPR018461">
    <property type="entry name" value="Na/H_Antiport_NhaC-like_C"/>
</dbReference>
<feature type="transmembrane region" description="Helical" evidence="9">
    <location>
        <begin position="319"/>
        <end position="336"/>
    </location>
</feature>
<evidence type="ECO:0000256" key="6">
    <source>
        <dbReference type="ARBA" id="ARBA00022989"/>
    </source>
</evidence>
<evidence type="ECO:0000256" key="9">
    <source>
        <dbReference type="SAM" id="Phobius"/>
    </source>
</evidence>
<keyword evidence="3" id="KW-0050">Antiport</keyword>
<organism evidence="11 12">
    <name type="scientific">Clostridium sulfidigenes</name>
    <dbReference type="NCBI Taxonomy" id="318464"/>
    <lineage>
        <taxon>Bacteria</taxon>
        <taxon>Bacillati</taxon>
        <taxon>Bacillota</taxon>
        <taxon>Clostridia</taxon>
        <taxon>Eubacteriales</taxon>
        <taxon>Clostridiaceae</taxon>
        <taxon>Clostridium</taxon>
    </lineage>
</organism>
<evidence type="ECO:0000256" key="5">
    <source>
        <dbReference type="ARBA" id="ARBA00022692"/>
    </source>
</evidence>
<dbReference type="RefSeq" id="WP_035135290.1">
    <property type="nucleotide sequence ID" value="NZ_JBQHQR010000013.1"/>
</dbReference>
<dbReference type="InterPro" id="IPR004770">
    <property type="entry name" value="Na/H_antiport_NhaC"/>
</dbReference>
<dbReference type="NCBIfam" id="TIGR00931">
    <property type="entry name" value="antiport_nhaC"/>
    <property type="match status" value="1"/>
</dbReference>
<keyword evidence="4" id="KW-1003">Cell membrane</keyword>
<protein>
    <submittedName>
        <fullName evidence="11">Sodium:proton antiporter</fullName>
    </submittedName>
</protein>
<evidence type="ECO:0000256" key="8">
    <source>
        <dbReference type="ARBA" id="ARBA00038435"/>
    </source>
</evidence>
<dbReference type="PANTHER" id="PTHR33451">
    <property type="entry name" value="MALATE-2H(+)/NA(+)-LACTATE ANTIPORTER"/>
    <property type="match status" value="1"/>
</dbReference>
<sequence length="478" mass="50667">MKTNNISQEKRPSFGAAIFIILFLCVAMALQIFVFKQNYATHITLIIVTAVAAVVALISGFTWKDIEDGIVYGCNIALVPMLILMLVGVLIATWIAAGTIPTLIYYGLKIISPSFFLVTSALVCSIASVSTGSSYTTGATFGVAFMGIGMGLGIPAPLTAGAVISGAIFGDKMSPLSDSTNLAAGVAEANLFDHIKSMCYTTGPAFIISLVLYAFIGFQFKADAIDASQINIILNGLKDNFTLNPLMLIPPIIVVILAVKKVSGLAVMVIASIVGLIFAVIFQGFGIGEMLGFMNDGFISSTGIAEIDALLSRGGLQSMMWTISLGFIGISFGGLLEKTKVLGVLLEKMSGLVSKQGGLITTHVISSIAVNLFSASQYIALIIPGRMLVPAYKKLKILPQVCSRTCEDSATVTSPLVPWGLCGVYFSGVLGVSTIEYIPYVFLALLCPLITIIYAYTDKFVFKEGDIKSSSTYENKSV</sequence>
<keyword evidence="5 9" id="KW-0812">Transmembrane</keyword>
<dbReference type="GO" id="GO:0015297">
    <property type="term" value="F:antiporter activity"/>
    <property type="evidence" value="ECO:0007669"/>
    <property type="project" value="UniProtKB-KW"/>
</dbReference>
<feature type="transmembrane region" description="Helical" evidence="9">
    <location>
        <begin position="70"/>
        <end position="97"/>
    </location>
</feature>
<dbReference type="PANTHER" id="PTHR33451:SF3">
    <property type="entry name" value="MALATE-2H(+)_NA(+)-LACTATE ANTIPORTER"/>
    <property type="match status" value="1"/>
</dbReference>
<evidence type="ECO:0000256" key="1">
    <source>
        <dbReference type="ARBA" id="ARBA00004651"/>
    </source>
</evidence>
<gene>
    <name evidence="11" type="ORF">IO99_16900</name>
</gene>
<evidence type="ECO:0000256" key="7">
    <source>
        <dbReference type="ARBA" id="ARBA00023136"/>
    </source>
</evidence>
<dbReference type="Pfam" id="PF03553">
    <property type="entry name" value="Na_H_antiporter"/>
    <property type="match status" value="1"/>
</dbReference>
<feature type="transmembrane region" description="Helical" evidence="9">
    <location>
        <begin position="141"/>
        <end position="169"/>
    </location>
</feature>
<feature type="domain" description="Na+/H+ antiporter NhaC-like C-terminal" evidence="10">
    <location>
        <begin position="166"/>
        <end position="457"/>
    </location>
</feature>
<feature type="transmembrane region" description="Helical" evidence="9">
    <location>
        <begin position="103"/>
        <end position="129"/>
    </location>
</feature>
<evidence type="ECO:0000259" key="10">
    <source>
        <dbReference type="Pfam" id="PF03553"/>
    </source>
</evidence>
<dbReference type="STRING" id="318464.IO99_16900"/>
<comment type="caution">
    <text evidence="11">The sequence shown here is derived from an EMBL/GenBank/DDBJ whole genome shotgun (WGS) entry which is preliminary data.</text>
</comment>
<feature type="transmembrane region" description="Helical" evidence="9">
    <location>
        <begin position="437"/>
        <end position="456"/>
    </location>
</feature>